<sequence>MRSNYKNAWQWIGRRFGRHRAVATPEYQTDYQTDYQALGHASGGLEAEYQRLVEHHLHRWGVDASCATVDIQVEKRRGRKDVFVATVCIEAWERNAVLRVLLGLPLLDKKIRQAVSALWLADVSEFRGVLLKVSPALHEAAASAELRELLVSLTGTRSSAHRRRATSVAVEG</sequence>
<dbReference type="AlphaFoldDB" id="A0A934TQQ7"/>
<keyword evidence="2" id="KW-1185">Reference proteome</keyword>
<name>A0A934TQQ7_9BURK</name>
<protein>
    <submittedName>
        <fullName evidence="1">Uncharacterized protein</fullName>
    </submittedName>
</protein>
<gene>
    <name evidence="1" type="ORF">JJB11_03650</name>
</gene>
<reference evidence="1" key="1">
    <citation type="journal article" date="2012" name="J. Microbiol. Biotechnol.">
        <title>Ramlibacter ginsenosidimutans sp. nov., with ginsenoside-converting activity.</title>
        <authorList>
            <person name="Wang L."/>
            <person name="An D.S."/>
            <person name="Kim S.G."/>
            <person name="Jin F.X."/>
            <person name="Kim S.C."/>
            <person name="Lee S.T."/>
            <person name="Im W.T."/>
        </authorList>
    </citation>
    <scope>NUCLEOTIDE SEQUENCE</scope>
    <source>
        <strain evidence="1">KACC 17527</strain>
    </source>
</reference>
<dbReference type="EMBL" id="JAEPWM010000001">
    <property type="protein sequence ID" value="MBK6005176.1"/>
    <property type="molecule type" value="Genomic_DNA"/>
</dbReference>
<comment type="caution">
    <text evidence="1">The sequence shown here is derived from an EMBL/GenBank/DDBJ whole genome shotgun (WGS) entry which is preliminary data.</text>
</comment>
<organism evidence="1 2">
    <name type="scientific">Ramlibacter ginsenosidimutans</name>
    <dbReference type="NCBI Taxonomy" id="502333"/>
    <lineage>
        <taxon>Bacteria</taxon>
        <taxon>Pseudomonadati</taxon>
        <taxon>Pseudomonadota</taxon>
        <taxon>Betaproteobacteria</taxon>
        <taxon>Burkholderiales</taxon>
        <taxon>Comamonadaceae</taxon>
        <taxon>Ramlibacter</taxon>
    </lineage>
</organism>
<accession>A0A934TQQ7</accession>
<evidence type="ECO:0000313" key="1">
    <source>
        <dbReference type="EMBL" id="MBK6005176.1"/>
    </source>
</evidence>
<dbReference type="RefSeq" id="WP_201166528.1">
    <property type="nucleotide sequence ID" value="NZ_JAEPWM010000001.1"/>
</dbReference>
<evidence type="ECO:0000313" key="2">
    <source>
        <dbReference type="Proteomes" id="UP000630528"/>
    </source>
</evidence>
<proteinExistence type="predicted"/>
<dbReference type="Proteomes" id="UP000630528">
    <property type="component" value="Unassembled WGS sequence"/>
</dbReference>
<reference evidence="1" key="2">
    <citation type="submission" date="2021-01" db="EMBL/GenBank/DDBJ databases">
        <authorList>
            <person name="Kang M."/>
        </authorList>
    </citation>
    <scope>NUCLEOTIDE SEQUENCE</scope>
    <source>
        <strain evidence="1">KACC 17527</strain>
    </source>
</reference>